<dbReference type="Proteomes" id="UP000289784">
    <property type="component" value="Unassembled WGS sequence"/>
</dbReference>
<proteinExistence type="predicted"/>
<name>A0A4Q1JSH8_9GAMM</name>
<keyword evidence="3" id="KW-1185">Reference proteome</keyword>
<organism evidence="2 3">
    <name type="scientific">Pseudoxanthomonas composti</name>
    <dbReference type="NCBI Taxonomy" id="2137479"/>
    <lineage>
        <taxon>Bacteria</taxon>
        <taxon>Pseudomonadati</taxon>
        <taxon>Pseudomonadota</taxon>
        <taxon>Gammaproteobacteria</taxon>
        <taxon>Lysobacterales</taxon>
        <taxon>Lysobacteraceae</taxon>
        <taxon>Pseudoxanthomonas</taxon>
    </lineage>
</organism>
<evidence type="ECO:0000313" key="3">
    <source>
        <dbReference type="Proteomes" id="UP000289784"/>
    </source>
</evidence>
<dbReference type="EMBL" id="SAWZ01000011">
    <property type="protein sequence ID" value="RXR00949.1"/>
    <property type="molecule type" value="Genomic_DNA"/>
</dbReference>
<keyword evidence="1" id="KW-0812">Transmembrane</keyword>
<keyword evidence="1" id="KW-0472">Membrane</keyword>
<dbReference type="RefSeq" id="WP_129472410.1">
    <property type="nucleotide sequence ID" value="NZ_SAWZ01000011.1"/>
</dbReference>
<gene>
    <name evidence="2" type="ORF">EPA99_16855</name>
</gene>
<feature type="transmembrane region" description="Helical" evidence="1">
    <location>
        <begin position="7"/>
        <end position="26"/>
    </location>
</feature>
<feature type="transmembrane region" description="Helical" evidence="1">
    <location>
        <begin position="70"/>
        <end position="91"/>
    </location>
</feature>
<comment type="caution">
    <text evidence="2">The sequence shown here is derived from an EMBL/GenBank/DDBJ whole genome shotgun (WGS) entry which is preliminary data.</text>
</comment>
<sequence length="92" mass="9662">MDPVTRTGIAFFFSACLGVGALLSRTEDTQRLLFFAAVALCALAVGGNLRELRAEGRAIGWTQGRRLPVAGLNLSAVLLTMILATAAVSLLD</sequence>
<evidence type="ECO:0000256" key="1">
    <source>
        <dbReference type="SAM" id="Phobius"/>
    </source>
</evidence>
<evidence type="ECO:0000313" key="2">
    <source>
        <dbReference type="EMBL" id="RXR00949.1"/>
    </source>
</evidence>
<keyword evidence="1" id="KW-1133">Transmembrane helix</keyword>
<protein>
    <submittedName>
        <fullName evidence="2">Uncharacterized protein</fullName>
    </submittedName>
</protein>
<feature type="transmembrane region" description="Helical" evidence="1">
    <location>
        <begin position="32"/>
        <end position="49"/>
    </location>
</feature>
<accession>A0A4Q1JSH8</accession>
<reference evidence="2 3" key="1">
    <citation type="submission" date="2019-01" db="EMBL/GenBank/DDBJ databases">
        <title>Pseudoxanthomonas composti sp. nov., isolated from compost.</title>
        <authorList>
            <person name="Yang G."/>
        </authorList>
    </citation>
    <scope>NUCLEOTIDE SEQUENCE [LARGE SCALE GENOMIC DNA]</scope>
    <source>
        <strain evidence="2 3">GSS15</strain>
    </source>
</reference>
<dbReference type="AlphaFoldDB" id="A0A4Q1JSH8"/>